<dbReference type="InterPro" id="IPR014582">
    <property type="entry name" value="UCP033535_lipo"/>
</dbReference>
<dbReference type="Proteomes" id="UP000590225">
    <property type="component" value="Unassembled WGS sequence"/>
</dbReference>
<reference evidence="1 2" key="1">
    <citation type="submission" date="2020-07" db="EMBL/GenBank/DDBJ databases">
        <title>Above-ground endophytic microbial communities from plants in different locations in the United States.</title>
        <authorList>
            <person name="Frank C."/>
        </authorList>
    </citation>
    <scope>NUCLEOTIDE SEQUENCE [LARGE SCALE GENOMIC DNA]</scope>
    <source>
        <strain evidence="1 2">WPL5_2</strain>
    </source>
</reference>
<protein>
    <submittedName>
        <fullName evidence="1">Lipoprotein</fullName>
    </submittedName>
</protein>
<name>A0AAW3T7U4_9MICO</name>
<dbReference type="AlphaFoldDB" id="A0AAW3T7U4"/>
<proteinExistence type="predicted"/>
<dbReference type="InterPro" id="IPR036215">
    <property type="entry name" value="TM0957-like_sf"/>
</dbReference>
<gene>
    <name evidence="1" type="ORF">FHW23_002373</name>
</gene>
<keyword evidence="1" id="KW-0449">Lipoprotein</keyword>
<evidence type="ECO:0000313" key="2">
    <source>
        <dbReference type="Proteomes" id="UP000590225"/>
    </source>
</evidence>
<evidence type="ECO:0000313" key="1">
    <source>
        <dbReference type="EMBL" id="MBA8991108.1"/>
    </source>
</evidence>
<dbReference type="PIRSF" id="PIRSF033535">
    <property type="entry name" value="UCP033535_plp"/>
    <property type="match status" value="1"/>
</dbReference>
<dbReference type="SUPFAM" id="SSF141318">
    <property type="entry name" value="TM0957-like"/>
    <property type="match status" value="1"/>
</dbReference>
<sequence length="218" mass="22541">MSAAGATTRTAPSRRVVRRIVLAAVVLVVVVAMAFSVKVVGKGSTVGAGPAAFSASAWGKEHFPKVQRAIAKRAVPATELAPAVLADQAAAGKKYGVDAGTGPELSTTFTGTVGAPQDGIYPVTVQGLPSDLLIRIQTGPAINGTDLRDATGTVEFGQFTNQIDYQNAGAALNDQLKKQVLSKVDTDSLQGKTVEVTGAFQLINPKGWLVTPSELEVQ</sequence>
<comment type="caution">
    <text evidence="1">The sequence shown here is derived from an EMBL/GenBank/DDBJ whole genome shotgun (WGS) entry which is preliminary data.</text>
</comment>
<dbReference type="RefSeq" id="WP_182516316.1">
    <property type="nucleotide sequence ID" value="NZ_JACGXP010000003.1"/>
</dbReference>
<organism evidence="1 2">
    <name type="scientific">Curtobacterium pusillum</name>
    <dbReference type="NCBI Taxonomy" id="69373"/>
    <lineage>
        <taxon>Bacteria</taxon>
        <taxon>Bacillati</taxon>
        <taxon>Actinomycetota</taxon>
        <taxon>Actinomycetes</taxon>
        <taxon>Micrococcales</taxon>
        <taxon>Microbacteriaceae</taxon>
        <taxon>Curtobacterium</taxon>
    </lineage>
</organism>
<dbReference type="EMBL" id="JACGXP010000003">
    <property type="protein sequence ID" value="MBA8991108.1"/>
    <property type="molecule type" value="Genomic_DNA"/>
</dbReference>
<accession>A0AAW3T7U4</accession>
<dbReference type="Pfam" id="PF10054">
    <property type="entry name" value="DUF2291"/>
    <property type="match status" value="1"/>
</dbReference>